<dbReference type="HOGENOM" id="CLU_2759019_0_0_1"/>
<organism evidence="2 3">
    <name type="scientific">Puccinia graminis f. sp. tritici (strain CRL 75-36-700-3 / race SCCL)</name>
    <name type="common">Black stem rust fungus</name>
    <dbReference type="NCBI Taxonomy" id="418459"/>
    <lineage>
        <taxon>Eukaryota</taxon>
        <taxon>Fungi</taxon>
        <taxon>Dikarya</taxon>
        <taxon>Basidiomycota</taxon>
        <taxon>Pucciniomycotina</taxon>
        <taxon>Pucciniomycetes</taxon>
        <taxon>Pucciniales</taxon>
        <taxon>Pucciniaceae</taxon>
        <taxon>Puccinia</taxon>
    </lineage>
</organism>
<reference evidence="3" key="2">
    <citation type="journal article" date="2011" name="Proc. Natl. Acad. Sci. U.S.A.">
        <title>Obligate biotrophy features unraveled by the genomic analysis of rust fungi.</title>
        <authorList>
            <person name="Duplessis S."/>
            <person name="Cuomo C.A."/>
            <person name="Lin Y.-C."/>
            <person name="Aerts A."/>
            <person name="Tisserant E."/>
            <person name="Veneault-Fourrey C."/>
            <person name="Joly D.L."/>
            <person name="Hacquard S."/>
            <person name="Amselem J."/>
            <person name="Cantarel B.L."/>
            <person name="Chiu R."/>
            <person name="Coutinho P.M."/>
            <person name="Feau N."/>
            <person name="Field M."/>
            <person name="Frey P."/>
            <person name="Gelhaye E."/>
            <person name="Goldberg J."/>
            <person name="Grabherr M.G."/>
            <person name="Kodira C.D."/>
            <person name="Kohler A."/>
            <person name="Kuees U."/>
            <person name="Lindquist E.A."/>
            <person name="Lucas S.M."/>
            <person name="Mago R."/>
            <person name="Mauceli E."/>
            <person name="Morin E."/>
            <person name="Murat C."/>
            <person name="Pangilinan J.L."/>
            <person name="Park R."/>
            <person name="Pearson M."/>
            <person name="Quesneville H."/>
            <person name="Rouhier N."/>
            <person name="Sakthikumar S."/>
            <person name="Salamov A.A."/>
            <person name="Schmutz J."/>
            <person name="Selles B."/>
            <person name="Shapiro H."/>
            <person name="Tanguay P."/>
            <person name="Tuskan G.A."/>
            <person name="Henrissat B."/>
            <person name="Van de Peer Y."/>
            <person name="Rouze P."/>
            <person name="Ellis J.G."/>
            <person name="Dodds P.N."/>
            <person name="Schein J.E."/>
            <person name="Zhong S."/>
            <person name="Hamelin R.C."/>
            <person name="Grigoriev I.V."/>
            <person name="Szabo L.J."/>
            <person name="Martin F."/>
        </authorList>
    </citation>
    <scope>NUCLEOTIDE SEQUENCE [LARGE SCALE GENOMIC DNA]</scope>
    <source>
        <strain evidence="3">CRL 75-36-700-3 / race SCCL</strain>
    </source>
</reference>
<protein>
    <submittedName>
        <fullName evidence="2">Uncharacterized protein</fullName>
    </submittedName>
</protein>
<dbReference type="GeneID" id="10534511"/>
<evidence type="ECO:0000313" key="2">
    <source>
        <dbReference type="EMBL" id="EFP76454.2"/>
    </source>
</evidence>
<name>E3JWM9_PUCGT</name>
<dbReference type="EMBL" id="DS178265">
    <property type="protein sequence ID" value="EFP76454.2"/>
    <property type="molecule type" value="Genomic_DNA"/>
</dbReference>
<dbReference type="AlphaFoldDB" id="E3JWM9"/>
<dbReference type="RefSeq" id="XP_003320873.2">
    <property type="nucleotide sequence ID" value="XM_003320825.2"/>
</dbReference>
<dbReference type="VEuPathDB" id="FungiDB:PGTG_02895"/>
<sequence>MEAVNRSSLWGRRSARPNHEPRSRRALSGKFTASPIFGWINGMCRSEPIEDDNMGTISNRLRVAFFESSH</sequence>
<dbReference type="Proteomes" id="UP000008783">
    <property type="component" value="Unassembled WGS sequence"/>
</dbReference>
<proteinExistence type="predicted"/>
<reference key="1">
    <citation type="submission" date="2007-01" db="EMBL/GenBank/DDBJ databases">
        <title>The Genome Sequence of Puccinia graminis f. sp. tritici Strain CRL 75-36-700-3.</title>
        <authorList>
            <consortium name="The Broad Institute Genome Sequencing Platform"/>
            <person name="Birren B."/>
            <person name="Lander E."/>
            <person name="Galagan J."/>
            <person name="Nusbaum C."/>
            <person name="Devon K."/>
            <person name="Cuomo C."/>
            <person name="Jaffe D."/>
            <person name="Butler J."/>
            <person name="Alvarez P."/>
            <person name="Gnerre S."/>
            <person name="Grabherr M."/>
            <person name="Mauceli E."/>
            <person name="Brockman W."/>
            <person name="Young S."/>
            <person name="LaButti K."/>
            <person name="Sykes S."/>
            <person name="DeCaprio D."/>
            <person name="Crawford M."/>
            <person name="Koehrsen M."/>
            <person name="Engels R."/>
            <person name="Montgomery P."/>
            <person name="Pearson M."/>
            <person name="Howarth C."/>
            <person name="Larson L."/>
            <person name="White J."/>
            <person name="Zeng Q."/>
            <person name="Kodira C."/>
            <person name="Yandava C."/>
            <person name="Alvarado L."/>
            <person name="O'Leary S."/>
            <person name="Szabo L."/>
            <person name="Dean R."/>
            <person name="Schein J."/>
        </authorList>
    </citation>
    <scope>NUCLEOTIDE SEQUENCE</scope>
    <source>
        <strain>CRL 75-36-700-3</strain>
    </source>
</reference>
<dbReference type="KEGG" id="pgr:PGTG_02895"/>
<keyword evidence="3" id="KW-1185">Reference proteome</keyword>
<dbReference type="InParanoid" id="E3JWM9"/>
<evidence type="ECO:0000256" key="1">
    <source>
        <dbReference type="SAM" id="MobiDB-lite"/>
    </source>
</evidence>
<evidence type="ECO:0000313" key="3">
    <source>
        <dbReference type="Proteomes" id="UP000008783"/>
    </source>
</evidence>
<accession>E3JWM9</accession>
<feature type="region of interest" description="Disordered" evidence="1">
    <location>
        <begin position="1"/>
        <end position="27"/>
    </location>
</feature>
<gene>
    <name evidence="2" type="ORF">PGTG_02895</name>
</gene>